<reference evidence="2 3" key="1">
    <citation type="submission" date="2023-02" db="EMBL/GenBank/DDBJ databases">
        <title>LHISI_Scaffold_Assembly.</title>
        <authorList>
            <person name="Stuart O.P."/>
            <person name="Cleave R."/>
            <person name="Magrath M.J.L."/>
            <person name="Mikheyev A.S."/>
        </authorList>
    </citation>
    <scope>NUCLEOTIDE SEQUENCE [LARGE SCALE GENOMIC DNA]</scope>
    <source>
        <strain evidence="2">Daus_M_001</strain>
        <tissue evidence="2">Leg muscle</tissue>
    </source>
</reference>
<dbReference type="EMBL" id="JARBHB010000008">
    <property type="protein sequence ID" value="KAJ8876958.1"/>
    <property type="molecule type" value="Genomic_DNA"/>
</dbReference>
<evidence type="ECO:0000313" key="2">
    <source>
        <dbReference type="EMBL" id="KAJ8876958.1"/>
    </source>
</evidence>
<evidence type="ECO:0000313" key="3">
    <source>
        <dbReference type="Proteomes" id="UP001159363"/>
    </source>
</evidence>
<dbReference type="Proteomes" id="UP001159363">
    <property type="component" value="Chromosome 7"/>
</dbReference>
<feature type="region of interest" description="Disordered" evidence="1">
    <location>
        <begin position="45"/>
        <end position="133"/>
    </location>
</feature>
<name>A0ABQ9GY47_9NEOP</name>
<protein>
    <submittedName>
        <fullName evidence="2">Uncharacterized protein</fullName>
    </submittedName>
</protein>
<proteinExistence type="predicted"/>
<comment type="caution">
    <text evidence="2">The sequence shown here is derived from an EMBL/GenBank/DDBJ whole genome shotgun (WGS) entry which is preliminary data.</text>
</comment>
<evidence type="ECO:0000256" key="1">
    <source>
        <dbReference type="SAM" id="MobiDB-lite"/>
    </source>
</evidence>
<sequence>MQVANAVKPSDPADPECERTQAFIKCFLSRIFVRIWGCGSAVARAPAPHQGEPGSIPGGAAPRSPHGGNRTRGCRWLSGSLRELPPSPPPHSCAAPSSPRLTRAGSQDLDVKGHPNLNTPPPSVPRQASGHPTQCTIRFRRAGDPANAQANEAVGHGGHLGRVGRRV</sequence>
<accession>A0ABQ9GY47</accession>
<keyword evidence="3" id="KW-1185">Reference proteome</keyword>
<gene>
    <name evidence="2" type="ORF">PR048_021408</name>
</gene>
<organism evidence="2 3">
    <name type="scientific">Dryococelus australis</name>
    <dbReference type="NCBI Taxonomy" id="614101"/>
    <lineage>
        <taxon>Eukaryota</taxon>
        <taxon>Metazoa</taxon>
        <taxon>Ecdysozoa</taxon>
        <taxon>Arthropoda</taxon>
        <taxon>Hexapoda</taxon>
        <taxon>Insecta</taxon>
        <taxon>Pterygota</taxon>
        <taxon>Neoptera</taxon>
        <taxon>Polyneoptera</taxon>
        <taxon>Phasmatodea</taxon>
        <taxon>Verophasmatodea</taxon>
        <taxon>Anareolatae</taxon>
        <taxon>Phasmatidae</taxon>
        <taxon>Eurycanthinae</taxon>
        <taxon>Dryococelus</taxon>
    </lineage>
</organism>
<feature type="region of interest" description="Disordered" evidence="1">
    <location>
        <begin position="148"/>
        <end position="167"/>
    </location>
</feature>